<organism evidence="1 2">
    <name type="scientific">Hibiscus trionum</name>
    <name type="common">Flower of an hour</name>
    <dbReference type="NCBI Taxonomy" id="183268"/>
    <lineage>
        <taxon>Eukaryota</taxon>
        <taxon>Viridiplantae</taxon>
        <taxon>Streptophyta</taxon>
        <taxon>Embryophyta</taxon>
        <taxon>Tracheophyta</taxon>
        <taxon>Spermatophyta</taxon>
        <taxon>Magnoliopsida</taxon>
        <taxon>eudicotyledons</taxon>
        <taxon>Gunneridae</taxon>
        <taxon>Pentapetalae</taxon>
        <taxon>rosids</taxon>
        <taxon>malvids</taxon>
        <taxon>Malvales</taxon>
        <taxon>Malvaceae</taxon>
        <taxon>Malvoideae</taxon>
        <taxon>Hibiscus</taxon>
    </lineage>
</organism>
<reference evidence="1" key="1">
    <citation type="submission" date="2023-05" db="EMBL/GenBank/DDBJ databases">
        <title>Genome and transcriptome analyses reveal genes involved in the formation of fine ridges on petal epidermal cells in Hibiscus trionum.</title>
        <authorList>
            <person name="Koshimizu S."/>
            <person name="Masuda S."/>
            <person name="Ishii T."/>
            <person name="Shirasu K."/>
            <person name="Hoshino A."/>
            <person name="Arita M."/>
        </authorList>
    </citation>
    <scope>NUCLEOTIDE SEQUENCE</scope>
    <source>
        <strain evidence="1">Hamamatsu line</strain>
    </source>
</reference>
<keyword evidence="2" id="KW-1185">Reference proteome</keyword>
<dbReference type="AlphaFoldDB" id="A0A9W7GRE3"/>
<name>A0A9W7GRE3_HIBTR</name>
<dbReference type="SUPFAM" id="SSF52833">
    <property type="entry name" value="Thioredoxin-like"/>
    <property type="match status" value="1"/>
</dbReference>
<dbReference type="Proteomes" id="UP001165190">
    <property type="component" value="Unassembled WGS sequence"/>
</dbReference>
<dbReference type="EMBL" id="BSYR01000002">
    <property type="protein sequence ID" value="GMI63687.1"/>
    <property type="molecule type" value="Genomic_DNA"/>
</dbReference>
<dbReference type="InterPro" id="IPR036249">
    <property type="entry name" value="Thioredoxin-like_sf"/>
</dbReference>
<dbReference type="OrthoDB" id="938668at2759"/>
<dbReference type="PANTHER" id="PTHR36057:SF1">
    <property type="entry name" value="LIPOPROTEIN LIPID ATTACHMENT SITE-LIKE PROTEIN, PUTATIVE (DUF1223)-RELATED"/>
    <property type="match status" value="1"/>
</dbReference>
<protein>
    <submittedName>
        <fullName evidence="1">Uncharacterized protein</fullName>
    </submittedName>
</protein>
<dbReference type="InterPro" id="IPR010634">
    <property type="entry name" value="DUF1223"/>
</dbReference>
<evidence type="ECO:0000313" key="2">
    <source>
        <dbReference type="Proteomes" id="UP001165190"/>
    </source>
</evidence>
<dbReference type="Pfam" id="PF06764">
    <property type="entry name" value="DUF1223"/>
    <property type="match status" value="1"/>
</dbReference>
<accession>A0A9W7GRE3</accession>
<comment type="caution">
    <text evidence="1">The sequence shown here is derived from an EMBL/GenBank/DDBJ whole genome shotgun (WGS) entry which is preliminary data.</text>
</comment>
<dbReference type="PANTHER" id="PTHR36057">
    <property type="match status" value="1"/>
</dbReference>
<evidence type="ECO:0000313" key="1">
    <source>
        <dbReference type="EMBL" id="GMI63687.1"/>
    </source>
</evidence>
<proteinExistence type="predicted"/>
<gene>
    <name evidence="1" type="ORF">HRI_000038000</name>
</gene>
<sequence>MGRRLFACFGRCSSSSSKKGVHANGKTDGTVVEAAAPAAGDGPVLVELFSSQGCATSPAAELLLSRLGRGDFQLDMPVIVLAYHVDYWDYMGWKDPYGSSLSTVRQKAYVEALRLDTMFTPQVVVQGRAQCVANDEDTLLSTITGAPRFPAPSFQANFQRPTSESLQVTLTGALRSKVDHNGVNVMVALYENGLVNDCPAGENKGKVLSNDFVVRKLEKLCTVKDISAKKTVSGTATFTLWDGFNSDKCALAVFVQSSSHQIIGSQKFELPNDL</sequence>